<evidence type="ECO:0000256" key="2">
    <source>
        <dbReference type="SAM" id="MobiDB-lite"/>
    </source>
</evidence>
<reference evidence="5" key="1">
    <citation type="submission" date="2018-02" db="EMBL/GenBank/DDBJ databases">
        <authorList>
            <person name="Cohen D.B."/>
            <person name="Kent A.D."/>
        </authorList>
    </citation>
    <scope>NUCLEOTIDE SEQUENCE</scope>
</reference>
<dbReference type="InterPro" id="IPR040256">
    <property type="entry name" value="At4g02000-like"/>
</dbReference>
<proteinExistence type="predicted"/>
<dbReference type="Pfam" id="PF14111">
    <property type="entry name" value="DUF4283"/>
    <property type="match status" value="1"/>
</dbReference>
<dbReference type="Gene3D" id="4.10.60.10">
    <property type="entry name" value="Zinc finger, CCHC-type"/>
    <property type="match status" value="1"/>
</dbReference>
<dbReference type="GO" id="GO:0003676">
    <property type="term" value="F:nucleic acid binding"/>
    <property type="evidence" value="ECO:0007669"/>
    <property type="project" value="InterPro"/>
</dbReference>
<keyword evidence="3" id="KW-1133">Transmembrane helix</keyword>
<dbReference type="InterPro" id="IPR001878">
    <property type="entry name" value="Znf_CCHC"/>
</dbReference>
<feature type="transmembrane region" description="Helical" evidence="3">
    <location>
        <begin position="363"/>
        <end position="386"/>
    </location>
</feature>
<dbReference type="GO" id="GO:0008270">
    <property type="term" value="F:zinc ion binding"/>
    <property type="evidence" value="ECO:0007669"/>
    <property type="project" value="UniProtKB-KW"/>
</dbReference>
<feature type="region of interest" description="Disordered" evidence="2">
    <location>
        <begin position="250"/>
        <end position="273"/>
    </location>
</feature>
<dbReference type="PANTHER" id="PTHR31286:SF99">
    <property type="entry name" value="DUF4283 DOMAIN-CONTAINING PROTEIN"/>
    <property type="match status" value="1"/>
</dbReference>
<gene>
    <name evidence="5" type="ORF">FSB_LOCUS30652</name>
</gene>
<keyword evidence="1" id="KW-0479">Metal-binding</keyword>
<keyword evidence="1" id="KW-0862">Zinc</keyword>
<dbReference type="SMART" id="SM00343">
    <property type="entry name" value="ZnF_C2HC"/>
    <property type="match status" value="1"/>
</dbReference>
<evidence type="ECO:0000313" key="5">
    <source>
        <dbReference type="EMBL" id="SPD02770.1"/>
    </source>
</evidence>
<dbReference type="EMBL" id="OIVN01002336">
    <property type="protein sequence ID" value="SPD02770.1"/>
    <property type="molecule type" value="Genomic_DNA"/>
</dbReference>
<protein>
    <recommendedName>
        <fullName evidence="4">CCHC-type domain-containing protein</fullName>
    </recommendedName>
</protein>
<accession>A0A2N9GTU3</accession>
<dbReference type="InterPro" id="IPR036875">
    <property type="entry name" value="Znf_CCHC_sf"/>
</dbReference>
<dbReference type="AlphaFoldDB" id="A0A2N9GTU3"/>
<keyword evidence="1" id="KW-0863">Zinc-finger</keyword>
<evidence type="ECO:0000256" key="3">
    <source>
        <dbReference type="SAM" id="Phobius"/>
    </source>
</evidence>
<dbReference type="PANTHER" id="PTHR31286">
    <property type="entry name" value="GLYCINE-RICH CELL WALL STRUCTURAL PROTEIN 1.8-LIKE"/>
    <property type="match status" value="1"/>
</dbReference>
<dbReference type="PROSITE" id="PS50158">
    <property type="entry name" value="ZF_CCHC"/>
    <property type="match status" value="1"/>
</dbReference>
<keyword evidence="3" id="KW-0812">Transmembrane</keyword>
<dbReference type="SUPFAM" id="SSF57756">
    <property type="entry name" value="Retrovirus zinc finger-like domains"/>
    <property type="match status" value="1"/>
</dbReference>
<feature type="region of interest" description="Disordered" evidence="2">
    <location>
        <begin position="1"/>
        <end position="34"/>
    </location>
</feature>
<sequence length="478" mass="53788">MKESHLTPYSEDVSNGFSEDGEECEPASPFGTRSGISYKESLLGEILGAYEHVIFGNNMEEDGEASSDEDEPPEKGEVVIRFSCELKQRIKASWSTSLIVKVFGCSFGYLFLVNKLNAMWKSFGIFSCVDLGSGFFLIRFDSQSSFEEVLKRGLWFTGEHFLSFRPWVPNFKASEAAMSLVAVWLLILEGDLQRVYIKLDMEKPLARTVRVGKAKVVVLYEGIGHLCFHCGKIGHWKEWCPNRVTAALEDESKTSRRKRKSQKMENEEVMGGTSEPVDKVNLVDEDEDDDDLVEPEDVLVTVGAQERTAKRKKTSAVWAFFEMLPTKGDDDKPYCKCKKLGGPRAVELDKSFPFDGFLYTNTIGFAGVFGSYGSLMFWMWNIFALLNKRSMSQSRRFNKIVSLRNNVGKWITDSGRICHHIQQGFIDLFSTSHSSSLSGTNLPLKAPKISDTEASSLMDPINANDVFFLFTLPPLEPV</sequence>
<keyword evidence="3" id="KW-0472">Membrane</keyword>
<organism evidence="5">
    <name type="scientific">Fagus sylvatica</name>
    <name type="common">Beechnut</name>
    <dbReference type="NCBI Taxonomy" id="28930"/>
    <lineage>
        <taxon>Eukaryota</taxon>
        <taxon>Viridiplantae</taxon>
        <taxon>Streptophyta</taxon>
        <taxon>Embryophyta</taxon>
        <taxon>Tracheophyta</taxon>
        <taxon>Spermatophyta</taxon>
        <taxon>Magnoliopsida</taxon>
        <taxon>eudicotyledons</taxon>
        <taxon>Gunneridae</taxon>
        <taxon>Pentapetalae</taxon>
        <taxon>rosids</taxon>
        <taxon>fabids</taxon>
        <taxon>Fagales</taxon>
        <taxon>Fagaceae</taxon>
        <taxon>Fagus</taxon>
    </lineage>
</organism>
<name>A0A2N9GTU3_FAGSY</name>
<evidence type="ECO:0000256" key="1">
    <source>
        <dbReference type="PROSITE-ProRule" id="PRU00047"/>
    </source>
</evidence>
<feature type="domain" description="CCHC-type" evidence="4">
    <location>
        <begin position="227"/>
        <end position="242"/>
    </location>
</feature>
<dbReference type="InterPro" id="IPR025558">
    <property type="entry name" value="DUF4283"/>
</dbReference>
<evidence type="ECO:0000259" key="4">
    <source>
        <dbReference type="PROSITE" id="PS50158"/>
    </source>
</evidence>